<dbReference type="Proteomes" id="UP000288058">
    <property type="component" value="Unassembled WGS sequence"/>
</dbReference>
<dbReference type="PROSITE" id="PS01317">
    <property type="entry name" value="SSRP"/>
    <property type="match status" value="1"/>
</dbReference>
<dbReference type="InterPro" id="IPR023620">
    <property type="entry name" value="SmpB"/>
</dbReference>
<comment type="function">
    <text evidence="3">Required for rescue of stalled ribosomes mediated by trans-translation. Binds to transfer-messenger RNA (tmRNA), required for stable association of tmRNA with ribosomes. tmRNA and SmpB together mimic tRNA shape, replacing the anticodon stem-loop with SmpB. tmRNA is encoded by the ssrA gene; the 2 termini fold to resemble tRNA(Ala) and it encodes a 'tag peptide', a short internal open reading frame. During trans-translation Ala-aminoacylated tmRNA acts like a tRNA, entering the A-site of stalled ribosomes, displacing the stalled mRNA. The ribosome then switches to translate the ORF on the tmRNA; the nascent peptide is terminated with the 'tag peptide' encoded by the tmRNA and targeted for degradation. The ribosome is freed to recommence translation, which seems to be the essential function of trans-translation.</text>
</comment>
<dbReference type="PANTHER" id="PTHR30308">
    <property type="entry name" value="TMRNA-BINDING COMPONENT OF TRANS-TRANSLATION TAGGING COMPLEX"/>
    <property type="match status" value="1"/>
</dbReference>
<evidence type="ECO:0000313" key="5">
    <source>
        <dbReference type="Proteomes" id="UP000288058"/>
    </source>
</evidence>
<organism evidence="4 5">
    <name type="scientific">Idiomarina ramblicola</name>
    <dbReference type="NCBI Taxonomy" id="263724"/>
    <lineage>
        <taxon>Bacteria</taxon>
        <taxon>Pseudomonadati</taxon>
        <taxon>Pseudomonadota</taxon>
        <taxon>Gammaproteobacteria</taxon>
        <taxon>Alteromonadales</taxon>
        <taxon>Idiomarinaceae</taxon>
        <taxon>Idiomarina</taxon>
    </lineage>
</organism>
<dbReference type="HAMAP" id="MF_00023">
    <property type="entry name" value="SmpB"/>
    <property type="match status" value="1"/>
</dbReference>
<dbReference type="NCBIfam" id="TIGR00086">
    <property type="entry name" value="smpB"/>
    <property type="match status" value="1"/>
</dbReference>
<dbReference type="Gene3D" id="2.40.280.10">
    <property type="match status" value="1"/>
</dbReference>
<gene>
    <name evidence="3" type="primary">smpB</name>
    <name evidence="4" type="ORF">CWI78_08025</name>
</gene>
<sequence length="159" mass="18460">MSKKKPQQSSNTIARNKKARHEYFLEDKFEAGVSLQGWEIKSIRAGKVNISDSYVIIKNGEAYLLGAEIQPLNQASSHVYCEPDRSRKLLLKRRELDKLIGASEREGYSIVATAMYWKGPWAKLEIFLARGKKSHDKRDTIKERDWQRQKARIMKHSVR</sequence>
<dbReference type="SUPFAM" id="SSF74982">
    <property type="entry name" value="Small protein B (SmpB)"/>
    <property type="match status" value="1"/>
</dbReference>
<dbReference type="InterPro" id="IPR020081">
    <property type="entry name" value="SsrA-bd_prot_CS"/>
</dbReference>
<comment type="similarity">
    <text evidence="3">Belongs to the SmpB family.</text>
</comment>
<protein>
    <recommendedName>
        <fullName evidence="3">SsrA-binding protein</fullName>
    </recommendedName>
    <alternativeName>
        <fullName evidence="3">Small protein B</fullName>
    </alternativeName>
</protein>
<comment type="subcellular location">
    <subcellularLocation>
        <location evidence="3">Cytoplasm</location>
    </subcellularLocation>
    <text evidence="3">The tmRNA-SmpB complex associates with stalled 70S ribosomes.</text>
</comment>
<dbReference type="GO" id="GO:0005829">
    <property type="term" value="C:cytosol"/>
    <property type="evidence" value="ECO:0007669"/>
    <property type="project" value="TreeGrafter"/>
</dbReference>
<name>A0A432YZ01_9GAMM</name>
<dbReference type="InterPro" id="IPR000037">
    <property type="entry name" value="SsrA-bd_prot"/>
</dbReference>
<dbReference type="AlphaFoldDB" id="A0A432YZ01"/>
<dbReference type="PANTHER" id="PTHR30308:SF2">
    <property type="entry name" value="SSRA-BINDING PROTEIN"/>
    <property type="match status" value="1"/>
</dbReference>
<dbReference type="EMBL" id="PIQC01000005">
    <property type="protein sequence ID" value="RUO68853.1"/>
    <property type="molecule type" value="Genomic_DNA"/>
</dbReference>
<dbReference type="OrthoDB" id="9805462at2"/>
<keyword evidence="1 3" id="KW-0963">Cytoplasm</keyword>
<evidence type="ECO:0000256" key="1">
    <source>
        <dbReference type="ARBA" id="ARBA00022490"/>
    </source>
</evidence>
<reference evidence="5" key="1">
    <citation type="journal article" date="2018" name="Front. Microbiol.">
        <title>Genome-Based Analysis Reveals the Taxonomy and Diversity of the Family Idiomarinaceae.</title>
        <authorList>
            <person name="Liu Y."/>
            <person name="Lai Q."/>
            <person name="Shao Z."/>
        </authorList>
    </citation>
    <scope>NUCLEOTIDE SEQUENCE [LARGE SCALE GENOMIC DNA]</scope>
    <source>
        <strain evidence="5">R22</strain>
    </source>
</reference>
<comment type="caution">
    <text evidence="4">The sequence shown here is derived from an EMBL/GenBank/DDBJ whole genome shotgun (WGS) entry which is preliminary data.</text>
</comment>
<dbReference type="RefSeq" id="WP_126781977.1">
    <property type="nucleotide sequence ID" value="NZ_PIQC01000005.1"/>
</dbReference>
<dbReference type="GO" id="GO:0070930">
    <property type="term" value="P:trans-translation-dependent protein tagging"/>
    <property type="evidence" value="ECO:0007669"/>
    <property type="project" value="TreeGrafter"/>
</dbReference>
<keyword evidence="5" id="KW-1185">Reference proteome</keyword>
<accession>A0A432YZ01</accession>
<dbReference type="GO" id="GO:0070929">
    <property type="term" value="P:trans-translation"/>
    <property type="evidence" value="ECO:0007669"/>
    <property type="project" value="UniProtKB-UniRule"/>
</dbReference>
<evidence type="ECO:0000256" key="2">
    <source>
        <dbReference type="ARBA" id="ARBA00022884"/>
    </source>
</evidence>
<dbReference type="NCBIfam" id="NF003843">
    <property type="entry name" value="PRK05422.1"/>
    <property type="match status" value="1"/>
</dbReference>
<evidence type="ECO:0000313" key="4">
    <source>
        <dbReference type="EMBL" id="RUO68853.1"/>
    </source>
</evidence>
<dbReference type="Pfam" id="PF01668">
    <property type="entry name" value="SmpB"/>
    <property type="match status" value="1"/>
</dbReference>
<keyword evidence="2 3" id="KW-0694">RNA-binding</keyword>
<proteinExistence type="inferred from homology"/>
<dbReference type="CDD" id="cd09294">
    <property type="entry name" value="SmpB"/>
    <property type="match status" value="1"/>
</dbReference>
<dbReference type="GO" id="GO:0003723">
    <property type="term" value="F:RNA binding"/>
    <property type="evidence" value="ECO:0007669"/>
    <property type="project" value="UniProtKB-UniRule"/>
</dbReference>
<evidence type="ECO:0000256" key="3">
    <source>
        <dbReference type="HAMAP-Rule" id="MF_00023"/>
    </source>
</evidence>